<dbReference type="PANTHER" id="PTHR30290">
    <property type="entry name" value="PERIPLASMIC BINDING COMPONENT OF ABC TRANSPORTER"/>
    <property type="match status" value="1"/>
</dbReference>
<gene>
    <name evidence="3" type="ORF">KUA55_14325</name>
</gene>
<keyword evidence="1" id="KW-0732">Signal</keyword>
<dbReference type="InterPro" id="IPR000914">
    <property type="entry name" value="SBP_5_dom"/>
</dbReference>
<feature type="chain" id="PRO_5045286443" evidence="1">
    <location>
        <begin position="20"/>
        <end position="527"/>
    </location>
</feature>
<evidence type="ECO:0000256" key="1">
    <source>
        <dbReference type="SAM" id="SignalP"/>
    </source>
</evidence>
<comment type="caution">
    <text evidence="3">The sequence shown here is derived from an EMBL/GenBank/DDBJ whole genome shotgun (WGS) entry which is preliminary data.</text>
</comment>
<dbReference type="InterPro" id="IPR039424">
    <property type="entry name" value="SBP_5"/>
</dbReference>
<dbReference type="EMBL" id="JAHUZB010000006">
    <property type="protein sequence ID" value="MBV7391861.1"/>
    <property type="molecule type" value="Genomic_DNA"/>
</dbReference>
<name>A0ABS6TFY9_9ENTE</name>
<feature type="domain" description="Solute-binding protein family 5" evidence="2">
    <location>
        <begin position="82"/>
        <end position="439"/>
    </location>
</feature>
<dbReference type="Pfam" id="PF00496">
    <property type="entry name" value="SBP_bac_5"/>
    <property type="match status" value="1"/>
</dbReference>
<dbReference type="PIRSF" id="PIRSF002741">
    <property type="entry name" value="MppA"/>
    <property type="match status" value="1"/>
</dbReference>
<evidence type="ECO:0000313" key="3">
    <source>
        <dbReference type="EMBL" id="MBV7391861.1"/>
    </source>
</evidence>
<sequence>MKKILSKGILLACLGLALAACGGGNTNDSGDGNQATAGGELKIALSSSIASLDPISYTAVYESNIMRSIFDTLVSYNTDLTEIVPSLATSWEISEDMKTYTFQLRDDVYFQPGDYQDGRLMTAEDIKYSLERSLNDSAMNRLRNVASITANSDTEVAIELETPYAAFLAMLTDAGNSIVPQEEVDGWGEAFAQHPVGTGPYAFSEWMTDDYVQLAKNDKYWQSEPLLDNVRFTFITDSNMMGNALQSGDIDIATNISGQNVELIKGNDQLTLAQSSGLSIGYLAFNMVEGPTADLKVRQAMNLALDRTELVNGVYKYGEAKEAYLPLPEASWGYSDEVAQTVIDNSGPDVAAAKALLAETDYADGFDIDLYVGESRVAAATIFQAQMAKIGINISIRTVEWGTFSDTVSSGKAPLYIMGWSWYPDPDFFLYQMLDSKQIGALGNGGGYNNSQVDELLAQGTSETSDQEERAAIYQDALELIVADVPHLDLYDQDIIFGLSNKVEGFKVRPDGTIVLVDETTNVGLVQ</sequence>
<evidence type="ECO:0000313" key="4">
    <source>
        <dbReference type="Proteomes" id="UP000774130"/>
    </source>
</evidence>
<dbReference type="InterPro" id="IPR030678">
    <property type="entry name" value="Peptide/Ni-bd"/>
</dbReference>
<keyword evidence="4" id="KW-1185">Reference proteome</keyword>
<dbReference type="CDD" id="cd00995">
    <property type="entry name" value="PBP2_NikA_DppA_OppA_like"/>
    <property type="match status" value="1"/>
</dbReference>
<protein>
    <submittedName>
        <fullName evidence="3">ABC transporter substrate-binding protein</fullName>
    </submittedName>
</protein>
<dbReference type="Proteomes" id="UP000774130">
    <property type="component" value="Unassembled WGS sequence"/>
</dbReference>
<dbReference type="RefSeq" id="WP_218327071.1">
    <property type="nucleotide sequence ID" value="NZ_JAHUZB010000006.1"/>
</dbReference>
<organism evidence="3 4">
    <name type="scientific">Enterococcus alishanensis</name>
    <dbReference type="NCBI Taxonomy" id="1303817"/>
    <lineage>
        <taxon>Bacteria</taxon>
        <taxon>Bacillati</taxon>
        <taxon>Bacillota</taxon>
        <taxon>Bacilli</taxon>
        <taxon>Lactobacillales</taxon>
        <taxon>Enterococcaceae</taxon>
        <taxon>Enterococcus</taxon>
    </lineage>
</organism>
<feature type="signal peptide" evidence="1">
    <location>
        <begin position="1"/>
        <end position="19"/>
    </location>
</feature>
<proteinExistence type="predicted"/>
<accession>A0ABS6TFY9</accession>
<reference evidence="3 4" key="1">
    <citation type="submission" date="2021-06" db="EMBL/GenBank/DDBJ databases">
        <title>Enterococcus alishanensis sp. nov., a novel lactic acid bacterium isolated from fresh coffee beans.</title>
        <authorList>
            <person name="Chen Y.-S."/>
        </authorList>
    </citation>
    <scope>NUCLEOTIDE SEQUENCE [LARGE SCALE GENOMIC DNA]</scope>
    <source>
        <strain evidence="3 4">ALS3</strain>
    </source>
</reference>
<evidence type="ECO:0000259" key="2">
    <source>
        <dbReference type="Pfam" id="PF00496"/>
    </source>
</evidence>
<dbReference type="PROSITE" id="PS51257">
    <property type="entry name" value="PROKAR_LIPOPROTEIN"/>
    <property type="match status" value="1"/>
</dbReference>